<dbReference type="Pfam" id="PF14853">
    <property type="entry name" value="Fis1_TPR_C"/>
    <property type="match status" value="1"/>
</dbReference>
<dbReference type="VEuPathDB" id="FungiDB:SJAG_03464"/>
<evidence type="ECO:0000256" key="7">
    <source>
        <dbReference type="ARBA" id="ARBA00023128"/>
    </source>
</evidence>
<dbReference type="PANTHER" id="PTHR13247:SF0">
    <property type="entry name" value="MITOCHONDRIAL FISSION 1 PROTEIN"/>
    <property type="match status" value="1"/>
</dbReference>
<dbReference type="STRING" id="402676.B6K4B0"/>
<dbReference type="InterPro" id="IPR016543">
    <property type="entry name" value="Fis1"/>
</dbReference>
<dbReference type="InterPro" id="IPR033745">
    <property type="entry name" value="Fis1_cytosol"/>
</dbReference>
<name>B6K4B0_SCHJY</name>
<dbReference type="GO" id="GO:0005778">
    <property type="term" value="C:peroxisomal membrane"/>
    <property type="evidence" value="ECO:0000318"/>
    <property type="project" value="GO_Central"/>
</dbReference>
<evidence type="ECO:0000256" key="5">
    <source>
        <dbReference type="ARBA" id="ARBA00022787"/>
    </source>
</evidence>
<evidence type="ECO:0000313" key="13">
    <source>
        <dbReference type="Proteomes" id="UP000001744"/>
    </source>
</evidence>
<dbReference type="SUPFAM" id="SSF48452">
    <property type="entry name" value="TPR-like"/>
    <property type="match status" value="1"/>
</dbReference>
<dbReference type="RefSeq" id="XP_002174610.1">
    <property type="nucleotide sequence ID" value="XM_002174574.2"/>
</dbReference>
<protein>
    <recommendedName>
        <fullName evidence="3 9">Mitochondrial fission 1 protein</fullName>
    </recommendedName>
</protein>
<dbReference type="GO" id="GO:0016559">
    <property type="term" value="P:peroxisome fission"/>
    <property type="evidence" value="ECO:0000318"/>
    <property type="project" value="GO_Central"/>
</dbReference>
<dbReference type="eggNOG" id="KOG3364">
    <property type="taxonomic scope" value="Eukaryota"/>
</dbReference>
<reference evidence="11 13" key="1">
    <citation type="journal article" date="2011" name="Science">
        <title>Comparative functional genomics of the fission yeasts.</title>
        <authorList>
            <person name="Rhind N."/>
            <person name="Chen Z."/>
            <person name="Yassour M."/>
            <person name="Thompson D.A."/>
            <person name="Haas B.J."/>
            <person name="Habib N."/>
            <person name="Wapinski I."/>
            <person name="Roy S."/>
            <person name="Lin M.F."/>
            <person name="Heiman D.I."/>
            <person name="Young S.K."/>
            <person name="Furuya K."/>
            <person name="Guo Y."/>
            <person name="Pidoux A."/>
            <person name="Chen H.M."/>
            <person name="Robbertse B."/>
            <person name="Goldberg J.M."/>
            <person name="Aoki K."/>
            <person name="Bayne E.H."/>
            <person name="Berlin A.M."/>
            <person name="Desjardins C.A."/>
            <person name="Dobbs E."/>
            <person name="Dukaj L."/>
            <person name="Fan L."/>
            <person name="FitzGerald M.G."/>
            <person name="French C."/>
            <person name="Gujja S."/>
            <person name="Hansen K."/>
            <person name="Keifenheim D."/>
            <person name="Levin J.Z."/>
            <person name="Mosher R.A."/>
            <person name="Mueller C.A."/>
            <person name="Pfiffner J."/>
            <person name="Priest M."/>
            <person name="Russ C."/>
            <person name="Smialowska A."/>
            <person name="Swoboda P."/>
            <person name="Sykes S.M."/>
            <person name="Vaughn M."/>
            <person name="Vengrova S."/>
            <person name="Yoder R."/>
            <person name="Zeng Q."/>
            <person name="Allshire R."/>
            <person name="Baulcombe D."/>
            <person name="Birren B.W."/>
            <person name="Brown W."/>
            <person name="Ekwall K."/>
            <person name="Kellis M."/>
            <person name="Leatherwood J."/>
            <person name="Levin H."/>
            <person name="Margalit H."/>
            <person name="Martienssen R."/>
            <person name="Nieduszynski C.A."/>
            <person name="Spatafora J.W."/>
            <person name="Friedman N."/>
            <person name="Dalgaard J.Z."/>
            <person name="Baumann P."/>
            <person name="Niki H."/>
            <person name="Regev A."/>
            <person name="Nusbaum C."/>
        </authorList>
    </citation>
    <scope>NUCLEOTIDE SEQUENCE [LARGE SCALE GENOMIC DNA]</scope>
    <source>
        <strain evidence="13">yFS275 / FY16936</strain>
    </source>
</reference>
<organism evidence="11 13">
    <name type="scientific">Schizosaccharomyces japonicus (strain yFS275 / FY16936)</name>
    <name type="common">Fission yeast</name>
    <dbReference type="NCBI Taxonomy" id="402676"/>
    <lineage>
        <taxon>Eukaryota</taxon>
        <taxon>Fungi</taxon>
        <taxon>Dikarya</taxon>
        <taxon>Ascomycota</taxon>
        <taxon>Taphrinomycotina</taxon>
        <taxon>Schizosaccharomycetes</taxon>
        <taxon>Schizosaccharomycetales</taxon>
        <taxon>Schizosaccharomycetaceae</taxon>
        <taxon>Schizosaccharomyces</taxon>
    </lineage>
</organism>
<dbReference type="GeneID" id="7051661"/>
<keyword evidence="8 9" id="KW-0472">Membrane</keyword>
<dbReference type="Pfam" id="PF14852">
    <property type="entry name" value="Fis1_TPR_N"/>
    <property type="match status" value="1"/>
</dbReference>
<dbReference type="InterPro" id="IPR011990">
    <property type="entry name" value="TPR-like_helical_dom_sf"/>
</dbReference>
<comment type="similarity">
    <text evidence="2 9">Belongs to the FIS1 family.</text>
</comment>
<evidence type="ECO:0000256" key="2">
    <source>
        <dbReference type="ARBA" id="ARBA00008937"/>
    </source>
</evidence>
<evidence type="ECO:0000256" key="6">
    <source>
        <dbReference type="ARBA" id="ARBA00022989"/>
    </source>
</evidence>
<evidence type="ECO:0000313" key="11">
    <source>
        <dbReference type="EMBL" id="EEB08317.1"/>
    </source>
</evidence>
<dbReference type="GO" id="GO:0000266">
    <property type="term" value="P:mitochondrial fission"/>
    <property type="evidence" value="ECO:0000318"/>
    <property type="project" value="GO_Central"/>
</dbReference>
<dbReference type="AlphaFoldDB" id="B6K4B0"/>
<evidence type="ECO:0000256" key="8">
    <source>
        <dbReference type="ARBA" id="ARBA00023136"/>
    </source>
</evidence>
<dbReference type="Gene3D" id="1.25.40.10">
    <property type="entry name" value="Tetratricopeptide repeat domain"/>
    <property type="match status" value="1"/>
</dbReference>
<evidence type="ECO:0000256" key="10">
    <source>
        <dbReference type="SAM" id="Phobius"/>
    </source>
</evidence>
<dbReference type="InterPro" id="IPR028058">
    <property type="entry name" value="Fis1_TPR_N"/>
</dbReference>
<accession>B6K4B0</accession>
<dbReference type="GO" id="GO:0060090">
    <property type="term" value="F:molecular adaptor activity"/>
    <property type="evidence" value="ECO:0000318"/>
    <property type="project" value="GO_Central"/>
</dbReference>
<proteinExistence type="inferred from homology"/>
<evidence type="ECO:0000256" key="9">
    <source>
        <dbReference type="PIRNR" id="PIRNR008835"/>
    </source>
</evidence>
<dbReference type="InterPro" id="IPR028061">
    <property type="entry name" value="Fis1_TPR_C"/>
</dbReference>
<keyword evidence="4 10" id="KW-0812">Transmembrane</keyword>
<evidence type="ECO:0000313" key="12">
    <source>
        <dbReference type="JaponicusDB" id="SJAG_03464"/>
    </source>
</evidence>
<keyword evidence="6 10" id="KW-1133">Transmembrane helix</keyword>
<dbReference type="Proteomes" id="UP000001744">
    <property type="component" value="Unassembled WGS sequence"/>
</dbReference>
<gene>
    <name evidence="12" type="primary">fis1</name>
    <name evidence="11" type="ORF">SJAG_03464</name>
</gene>
<dbReference type="CDD" id="cd12212">
    <property type="entry name" value="Fis1"/>
    <property type="match status" value="1"/>
</dbReference>
<dbReference type="EMBL" id="KE651167">
    <property type="protein sequence ID" value="EEB08317.1"/>
    <property type="molecule type" value="Genomic_DNA"/>
</dbReference>
<dbReference type="GO" id="GO:0005741">
    <property type="term" value="C:mitochondrial outer membrane"/>
    <property type="evidence" value="ECO:0000318"/>
    <property type="project" value="GO_Central"/>
</dbReference>
<dbReference type="PIRSF" id="PIRSF008835">
    <property type="entry name" value="TPR_repeat_11_Fis1"/>
    <property type="match status" value="1"/>
</dbReference>
<sequence>MSTSEIHIRLPPPTAVRREVPVEEYLQVKESYDKEKPIVSVQTQFNLAWVLIRSSSEHQQRQGLNLFSSIYKEVPERRLECLYYISLAYYKLFEYDEARRYIDMFLAKEPKNNEAALLREMIHHDVKKGLYEGEGGFDGVENGYIGMAIVAGTVFSGAALFGWVTKKLFFNRSKK</sequence>
<evidence type="ECO:0000256" key="4">
    <source>
        <dbReference type="ARBA" id="ARBA00022692"/>
    </source>
</evidence>
<keyword evidence="7 9" id="KW-0496">Mitochondrion</keyword>
<keyword evidence="5 9" id="KW-1000">Mitochondrion outer membrane</keyword>
<comment type="subcellular location">
    <subcellularLocation>
        <location evidence="1">Mitochondrion outer membrane</location>
        <topology evidence="1">Single-pass membrane protein</topology>
    </subcellularLocation>
</comment>
<feature type="transmembrane region" description="Helical" evidence="10">
    <location>
        <begin position="144"/>
        <end position="165"/>
    </location>
</feature>
<dbReference type="HOGENOM" id="CLU_104368_2_0_1"/>
<dbReference type="GO" id="GO:0008289">
    <property type="term" value="F:lipid binding"/>
    <property type="evidence" value="ECO:0000318"/>
    <property type="project" value="GO_Central"/>
</dbReference>
<evidence type="ECO:0000256" key="3">
    <source>
        <dbReference type="ARBA" id="ARBA00014314"/>
    </source>
</evidence>
<dbReference type="OMA" id="DGYIGMG"/>
<keyword evidence="13" id="KW-1185">Reference proteome</keyword>
<evidence type="ECO:0000256" key="1">
    <source>
        <dbReference type="ARBA" id="ARBA00004572"/>
    </source>
</evidence>
<dbReference type="JaponicusDB" id="SJAG_03464">
    <property type="gene designation" value="fis1"/>
</dbReference>
<dbReference type="PANTHER" id="PTHR13247">
    <property type="entry name" value="TETRATRICOPEPTIDE REPEAT PROTEIN 11 TPR REPEAT PROTEIN 11"/>
    <property type="match status" value="1"/>
</dbReference>
<comment type="domain">
    <text evidence="9">The C-terminus is required for mitochondrial localization, while the N-terminus is necessary for mitochondrial fission.</text>
</comment>
<comment type="function">
    <text evidence="9">Has a role in mitochondrial fission.</text>
</comment>